<comment type="caution">
    <text evidence="1">The sequence shown here is derived from an EMBL/GenBank/DDBJ whole genome shotgun (WGS) entry which is preliminary data.</text>
</comment>
<accession>A0A919RD31</accession>
<keyword evidence="2" id="KW-1185">Reference proteome</keyword>
<dbReference type="Pfam" id="PF19828">
    <property type="entry name" value="DUF6309"/>
    <property type="match status" value="1"/>
</dbReference>
<proteinExistence type="predicted"/>
<evidence type="ECO:0000313" key="1">
    <source>
        <dbReference type="EMBL" id="GII91701.1"/>
    </source>
</evidence>
<evidence type="ECO:0000313" key="2">
    <source>
        <dbReference type="Proteomes" id="UP000606172"/>
    </source>
</evidence>
<dbReference type="RefSeq" id="WP_204023727.1">
    <property type="nucleotide sequence ID" value="NZ_BOOW01000011.1"/>
</dbReference>
<protein>
    <submittedName>
        <fullName evidence="1">Uncharacterized protein</fullName>
    </submittedName>
</protein>
<dbReference type="InterPro" id="IPR046276">
    <property type="entry name" value="DUF6309"/>
</dbReference>
<dbReference type="EMBL" id="BOOW01000011">
    <property type="protein sequence ID" value="GII91701.1"/>
    <property type="molecule type" value="Genomic_DNA"/>
</dbReference>
<gene>
    <name evidence="1" type="ORF">Ssi02_19320</name>
</gene>
<organism evidence="1 2">
    <name type="scientific">Sinosporangium siamense</name>
    <dbReference type="NCBI Taxonomy" id="1367973"/>
    <lineage>
        <taxon>Bacteria</taxon>
        <taxon>Bacillati</taxon>
        <taxon>Actinomycetota</taxon>
        <taxon>Actinomycetes</taxon>
        <taxon>Streptosporangiales</taxon>
        <taxon>Streptosporangiaceae</taxon>
        <taxon>Sinosporangium</taxon>
    </lineage>
</organism>
<reference evidence="1" key="1">
    <citation type="submission" date="2021-01" db="EMBL/GenBank/DDBJ databases">
        <title>Whole genome shotgun sequence of Sinosporangium siamense NBRC 109515.</title>
        <authorList>
            <person name="Komaki H."/>
            <person name="Tamura T."/>
        </authorList>
    </citation>
    <scope>NUCLEOTIDE SEQUENCE</scope>
    <source>
        <strain evidence="1">NBRC 109515</strain>
    </source>
</reference>
<dbReference type="Proteomes" id="UP000606172">
    <property type="component" value="Unassembled WGS sequence"/>
</dbReference>
<dbReference type="AlphaFoldDB" id="A0A919RD31"/>
<name>A0A919RD31_9ACTN</name>
<sequence length="192" mass="21232">MKIEAKVPFEVVLKRFHETHLQDLEHEANTNVEAEEHVRNSDAMLGTWSRVSLSRQDILGVILPWHTGEEGGEFELISKAGLTVADTIALLHAKSDSYPVTNPGCWTKLRWLAAAPFTPLFLSTKAVTGVDYEELTVTEGLIHLDGLHRMLAWELWGRLPEEETIEAYLSGIPTPSLAAGPSETGRVHQSGV</sequence>